<dbReference type="InterPro" id="IPR013113">
    <property type="entry name" value="SIP_FAD-bd"/>
</dbReference>
<dbReference type="Pfam" id="PF04954">
    <property type="entry name" value="SIP"/>
    <property type="match status" value="1"/>
</dbReference>
<dbReference type="InterPro" id="IPR007037">
    <property type="entry name" value="SIP_rossman_dom"/>
</dbReference>
<keyword evidence="3" id="KW-1185">Reference proteome</keyword>
<evidence type="ECO:0000313" key="3">
    <source>
        <dbReference type="Proteomes" id="UP000664398"/>
    </source>
</evidence>
<dbReference type="InterPro" id="IPR017938">
    <property type="entry name" value="Riboflavin_synthase-like_b-brl"/>
</dbReference>
<organism evidence="2 3">
    <name type="scientific">Leucobacter ruminantium</name>
    <dbReference type="NCBI Taxonomy" id="1289170"/>
    <lineage>
        <taxon>Bacteria</taxon>
        <taxon>Bacillati</taxon>
        <taxon>Actinomycetota</taxon>
        <taxon>Actinomycetes</taxon>
        <taxon>Micrococcales</taxon>
        <taxon>Microbacteriaceae</taxon>
        <taxon>Leucobacter</taxon>
    </lineage>
</organism>
<dbReference type="SUPFAM" id="SSF63380">
    <property type="entry name" value="Riboflavin synthase domain-like"/>
    <property type="match status" value="1"/>
</dbReference>
<comment type="caution">
    <text evidence="2">The sequence shown here is derived from an EMBL/GenBank/DDBJ whole genome shotgun (WGS) entry which is preliminary data.</text>
</comment>
<dbReference type="PROSITE" id="PS51384">
    <property type="entry name" value="FAD_FR"/>
    <property type="match status" value="1"/>
</dbReference>
<dbReference type="PANTHER" id="PTHR30157">
    <property type="entry name" value="FERRIC REDUCTASE, NADPH-DEPENDENT"/>
    <property type="match status" value="1"/>
</dbReference>
<reference evidence="2" key="1">
    <citation type="submission" date="2021-03" db="EMBL/GenBank/DDBJ databases">
        <title>Leucobacter chromiisoli sp. nov., isolated from chromium-containing soil of chemical plant.</title>
        <authorList>
            <person name="Xu Z."/>
        </authorList>
    </citation>
    <scope>NUCLEOTIDE SEQUENCE</scope>
    <source>
        <strain evidence="2">A2</strain>
    </source>
</reference>
<dbReference type="Proteomes" id="UP000664398">
    <property type="component" value="Unassembled WGS sequence"/>
</dbReference>
<gene>
    <name evidence="2" type="ORF">J4H91_08510</name>
</gene>
<dbReference type="InterPro" id="IPR017927">
    <property type="entry name" value="FAD-bd_FR_type"/>
</dbReference>
<protein>
    <submittedName>
        <fullName evidence="2">Siderophore-interacting protein</fullName>
    </submittedName>
</protein>
<feature type="domain" description="FAD-binding FR-type" evidence="1">
    <location>
        <begin position="19"/>
        <end position="152"/>
    </location>
</feature>
<dbReference type="Gene3D" id="2.40.30.10">
    <property type="entry name" value="Translation factors"/>
    <property type="match status" value="1"/>
</dbReference>
<evidence type="ECO:0000313" key="2">
    <source>
        <dbReference type="EMBL" id="MBO1805358.1"/>
    </source>
</evidence>
<proteinExistence type="predicted"/>
<dbReference type="GO" id="GO:0016491">
    <property type="term" value="F:oxidoreductase activity"/>
    <property type="evidence" value="ECO:0007669"/>
    <property type="project" value="InterPro"/>
</dbReference>
<evidence type="ECO:0000259" key="1">
    <source>
        <dbReference type="PROSITE" id="PS51384"/>
    </source>
</evidence>
<sequence length="286" mass="30883">MPVSDDLTPTARFARERTRHRFTAREIAVSAVAPAAGPFLRVTFTGAELHDFVSSGPADHVRLFFPHPITGELVAPAPVGPGEDGIVRPEAPMFPRDFTPLNVRTDPESGLRAFDVDFLQHEDPGPASAWAASAKPGDRIVAVGPRGSVSAPQGADRLLCIVDPSALPAAGRFIAEVPESTDVEVVVDVSPADLEWAEHYLREQSGRAVDAVEPYGSLADAAADAGIDERTFLFAAGEASRLVPLRRLLKYEYGVPREQYALSGYWKRGMANFDHHAPIDPEDPED</sequence>
<dbReference type="InterPro" id="IPR039261">
    <property type="entry name" value="FNR_nucleotide-bd"/>
</dbReference>
<dbReference type="InterPro" id="IPR039374">
    <property type="entry name" value="SIP_fam"/>
</dbReference>
<dbReference type="AlphaFoldDB" id="A0A939RY55"/>
<dbReference type="Pfam" id="PF08021">
    <property type="entry name" value="FAD_binding_9"/>
    <property type="match status" value="1"/>
</dbReference>
<dbReference type="EMBL" id="JAGDYL010000013">
    <property type="protein sequence ID" value="MBO1805358.1"/>
    <property type="molecule type" value="Genomic_DNA"/>
</dbReference>
<accession>A0A939RY55</accession>
<dbReference type="PANTHER" id="PTHR30157:SF0">
    <property type="entry name" value="NADPH-DEPENDENT FERRIC-CHELATE REDUCTASE"/>
    <property type="match status" value="1"/>
</dbReference>
<dbReference type="CDD" id="cd06193">
    <property type="entry name" value="siderophore_interacting"/>
    <property type="match status" value="1"/>
</dbReference>
<dbReference type="Gene3D" id="3.40.50.80">
    <property type="entry name" value="Nucleotide-binding domain of ferredoxin-NADP reductase (FNR) module"/>
    <property type="match status" value="1"/>
</dbReference>
<name>A0A939RY55_9MICO</name>